<dbReference type="PANTHER" id="PTHR11365">
    <property type="entry name" value="5-OXOPROLINASE RELATED"/>
    <property type="match status" value="1"/>
</dbReference>
<dbReference type="Pfam" id="PF01968">
    <property type="entry name" value="Hydantoinase_A"/>
    <property type="match status" value="1"/>
</dbReference>
<evidence type="ECO:0000259" key="3">
    <source>
        <dbReference type="Pfam" id="PF19278"/>
    </source>
</evidence>
<feature type="domain" description="Hydantoinase A/oxoprolinase" evidence="1">
    <location>
        <begin position="205"/>
        <end position="490"/>
    </location>
</feature>
<organism evidence="4 5">
    <name type="scientific">Agrobacterium leguminum</name>
    <dbReference type="NCBI Taxonomy" id="2792015"/>
    <lineage>
        <taxon>Bacteria</taxon>
        <taxon>Pseudomonadati</taxon>
        <taxon>Pseudomonadota</taxon>
        <taxon>Alphaproteobacteria</taxon>
        <taxon>Hyphomicrobiales</taxon>
        <taxon>Rhizobiaceae</taxon>
        <taxon>Rhizobium/Agrobacterium group</taxon>
        <taxon>Agrobacterium</taxon>
    </lineage>
</organism>
<dbReference type="GO" id="GO:0005829">
    <property type="term" value="C:cytosol"/>
    <property type="evidence" value="ECO:0007669"/>
    <property type="project" value="TreeGrafter"/>
</dbReference>
<dbReference type="InterPro" id="IPR008040">
    <property type="entry name" value="Hydant_A_N"/>
</dbReference>
<name>A0A9X3KIZ6_9HYPH</name>
<evidence type="ECO:0000313" key="4">
    <source>
        <dbReference type="EMBL" id="MCZ7912603.1"/>
    </source>
</evidence>
<dbReference type="InterPro" id="IPR045079">
    <property type="entry name" value="Oxoprolinase-like"/>
</dbReference>
<keyword evidence="5" id="KW-1185">Reference proteome</keyword>
<evidence type="ECO:0000259" key="1">
    <source>
        <dbReference type="Pfam" id="PF01968"/>
    </source>
</evidence>
<dbReference type="Pfam" id="PF05378">
    <property type="entry name" value="Hydant_A_N"/>
    <property type="match status" value="1"/>
</dbReference>
<sequence length="683" mass="72922">MALVRIGVDIGGTFTDFVGWRADSGKGIKRLKVPSTPPNFAQGFQNGFEPLLEALEVEDGDEVIVMHGTTVSTNTVIERSAEPVALFVTEGFRDILELQRLRLKNPIDLFSSRALPLVPRNLVFEVPERLSADAEVLTVVDEGAVRKAVAAVRAEGVSSIAVVLLHSFRDPTHERKVRDIITAAAPEIDVCISSDIWPRMGEYERAVNATLNVYVKPRVKSYLHDIEQYVNSRLTSARLYVTRSNGGALGLADAMNFPVHTLLSGPASGITAAQTIASTNKHEYMLTFDMGGTSTDVSLVRQGQPTVTAQGAVGDFPITLPVTEIEAIGAGGGSLVRLNGPALRVGPESAGAFPGPAAFARGGDMPTVTDAYLLCGYLNAENFLGGAMRLDVDRAASAYSSVAQQLGVSTAEAADACLSVTTSNMVSRILPYLAAHGLDPQNVTLVLFGGNGALHGPLLADEVGINSIIVPPAPSVFCARGGVVTSLTHDVIAVIQGSTVTDELVAAEFEKLKDETLVWLSNQIDGSRLVSVEHEFWAELRYRGQSFQVAVAVPVSHGRFPDLTSIANRFHDEHLRLYSHCDTAAPVEFVELRVRVRGSLPMPPDEHAPLGPRAEIAPVGQRDIRIAGKLHPSASTYRRKDLTVGSTVKGPCVIEEDDSTVLVPAAFHASALATGALALTRRQ</sequence>
<dbReference type="GO" id="GO:0017168">
    <property type="term" value="F:5-oxoprolinase (ATP-hydrolyzing) activity"/>
    <property type="evidence" value="ECO:0007669"/>
    <property type="project" value="TreeGrafter"/>
</dbReference>
<proteinExistence type="predicted"/>
<dbReference type="RefSeq" id="WP_012475923.1">
    <property type="nucleotide sequence ID" value="NZ_JAPZLT010000019.1"/>
</dbReference>
<dbReference type="GO" id="GO:0006749">
    <property type="term" value="P:glutathione metabolic process"/>
    <property type="evidence" value="ECO:0007669"/>
    <property type="project" value="TreeGrafter"/>
</dbReference>
<accession>A0A9X3KIZ6</accession>
<dbReference type="InterPro" id="IPR049517">
    <property type="entry name" value="ACX-like_C"/>
</dbReference>
<feature type="domain" description="Hydantoinase/oxoprolinase N-terminal" evidence="2">
    <location>
        <begin position="5"/>
        <end position="182"/>
    </location>
</feature>
<evidence type="ECO:0000259" key="2">
    <source>
        <dbReference type="Pfam" id="PF05378"/>
    </source>
</evidence>
<gene>
    <name evidence="4" type="ORF">O9X94_25070</name>
</gene>
<protein>
    <submittedName>
        <fullName evidence="4">Hydantoinase/oxoprolinase family protein</fullName>
    </submittedName>
</protein>
<comment type="caution">
    <text evidence="4">The sequence shown here is derived from an EMBL/GenBank/DDBJ whole genome shotgun (WGS) entry which is preliminary data.</text>
</comment>
<dbReference type="Pfam" id="PF19278">
    <property type="entry name" value="Hydant_A_C"/>
    <property type="match status" value="1"/>
</dbReference>
<dbReference type="AlphaFoldDB" id="A0A9X3KIZ6"/>
<dbReference type="Proteomes" id="UP001151309">
    <property type="component" value="Unassembled WGS sequence"/>
</dbReference>
<dbReference type="PANTHER" id="PTHR11365:SF23">
    <property type="entry name" value="HYPOTHETICAL 5-OXOPROLINASE (EUROFUNG)-RELATED"/>
    <property type="match status" value="1"/>
</dbReference>
<reference evidence="4" key="1">
    <citation type="submission" date="2022-12" db="EMBL/GenBank/DDBJ databases">
        <title>Draft genome sequences of 22 rhizogenic Agrobacterium biovar 1 strains, the causative agent of hairy root disease.</title>
        <authorList>
            <person name="Kim N."/>
            <person name="Vargas P."/>
            <person name="Rediers H."/>
        </authorList>
    </citation>
    <scope>NUCLEOTIDE SEQUENCE</scope>
    <source>
        <strain evidence="4">ST07.17.026</strain>
    </source>
</reference>
<dbReference type="EMBL" id="JAPZLT010000019">
    <property type="protein sequence ID" value="MCZ7912603.1"/>
    <property type="molecule type" value="Genomic_DNA"/>
</dbReference>
<feature type="domain" description="Acetophenone carboxylase-like C-terminal" evidence="3">
    <location>
        <begin position="523"/>
        <end position="669"/>
    </location>
</feature>
<dbReference type="GeneID" id="79865104"/>
<evidence type="ECO:0000313" key="5">
    <source>
        <dbReference type="Proteomes" id="UP001151309"/>
    </source>
</evidence>
<dbReference type="SUPFAM" id="SSF53067">
    <property type="entry name" value="Actin-like ATPase domain"/>
    <property type="match status" value="1"/>
</dbReference>
<dbReference type="InterPro" id="IPR002821">
    <property type="entry name" value="Hydantoinase_A"/>
</dbReference>
<dbReference type="InterPro" id="IPR043129">
    <property type="entry name" value="ATPase_NBD"/>
</dbReference>